<dbReference type="RefSeq" id="WP_189992570.1">
    <property type="nucleotide sequence ID" value="NZ_BMZS01000009.1"/>
</dbReference>
<feature type="domain" description="Xylose isomerase-like TIM barrel" evidence="1">
    <location>
        <begin position="28"/>
        <end position="252"/>
    </location>
</feature>
<reference evidence="2" key="2">
    <citation type="submission" date="2020-09" db="EMBL/GenBank/DDBJ databases">
        <authorList>
            <person name="Sun Q."/>
            <person name="Kim S."/>
        </authorList>
    </citation>
    <scope>NUCLEOTIDE SEQUENCE</scope>
    <source>
        <strain evidence="2">KCTC 42651</strain>
    </source>
</reference>
<dbReference type="EMBL" id="BMZS01000009">
    <property type="protein sequence ID" value="GHD57090.1"/>
    <property type="molecule type" value="Genomic_DNA"/>
</dbReference>
<evidence type="ECO:0000313" key="3">
    <source>
        <dbReference type="Proteomes" id="UP000630353"/>
    </source>
</evidence>
<dbReference type="Pfam" id="PF01261">
    <property type="entry name" value="AP_endonuc_2"/>
    <property type="match status" value="1"/>
</dbReference>
<dbReference type="PANTHER" id="PTHR12110:SF48">
    <property type="entry name" value="BLL3656 PROTEIN"/>
    <property type="match status" value="1"/>
</dbReference>
<dbReference type="AlphaFoldDB" id="A0A918XUH9"/>
<reference evidence="2" key="1">
    <citation type="journal article" date="2014" name="Int. J. Syst. Evol. Microbiol.">
        <title>Complete genome sequence of Corynebacterium casei LMG S-19264T (=DSM 44701T), isolated from a smear-ripened cheese.</title>
        <authorList>
            <consortium name="US DOE Joint Genome Institute (JGI-PGF)"/>
            <person name="Walter F."/>
            <person name="Albersmeier A."/>
            <person name="Kalinowski J."/>
            <person name="Ruckert C."/>
        </authorList>
    </citation>
    <scope>NUCLEOTIDE SEQUENCE</scope>
    <source>
        <strain evidence="2">KCTC 42651</strain>
    </source>
</reference>
<dbReference type="GO" id="GO:0016853">
    <property type="term" value="F:isomerase activity"/>
    <property type="evidence" value="ECO:0007669"/>
    <property type="project" value="UniProtKB-KW"/>
</dbReference>
<accession>A0A918XUH9</accession>
<dbReference type="Gene3D" id="3.20.20.150">
    <property type="entry name" value="Divalent-metal-dependent TIM barrel enzymes"/>
    <property type="match status" value="1"/>
</dbReference>
<gene>
    <name evidence="2" type="ORF">GCM10017083_38070</name>
</gene>
<dbReference type="InterPro" id="IPR050312">
    <property type="entry name" value="IolE/XylAMocC-like"/>
</dbReference>
<evidence type="ECO:0000313" key="2">
    <source>
        <dbReference type="EMBL" id="GHD57090.1"/>
    </source>
</evidence>
<dbReference type="PANTHER" id="PTHR12110">
    <property type="entry name" value="HYDROXYPYRUVATE ISOMERASE"/>
    <property type="match status" value="1"/>
</dbReference>
<name>A0A918XUH9_9PROT</name>
<protein>
    <submittedName>
        <fullName evidence="2">Xylose isomerase</fullName>
    </submittedName>
</protein>
<keyword evidence="2" id="KW-0413">Isomerase</keyword>
<dbReference type="SUPFAM" id="SSF51658">
    <property type="entry name" value="Xylose isomerase-like"/>
    <property type="match status" value="1"/>
</dbReference>
<keyword evidence="3" id="KW-1185">Reference proteome</keyword>
<evidence type="ECO:0000259" key="1">
    <source>
        <dbReference type="Pfam" id="PF01261"/>
    </source>
</evidence>
<dbReference type="Proteomes" id="UP000630353">
    <property type="component" value="Unassembled WGS sequence"/>
</dbReference>
<proteinExistence type="predicted"/>
<comment type="caution">
    <text evidence="2">The sequence shown here is derived from an EMBL/GenBank/DDBJ whole genome shotgun (WGS) entry which is preliminary data.</text>
</comment>
<dbReference type="InterPro" id="IPR013022">
    <property type="entry name" value="Xyl_isomerase-like_TIM-brl"/>
</dbReference>
<organism evidence="2 3">
    <name type="scientific">Thalassobaculum fulvum</name>
    <dbReference type="NCBI Taxonomy" id="1633335"/>
    <lineage>
        <taxon>Bacteria</taxon>
        <taxon>Pseudomonadati</taxon>
        <taxon>Pseudomonadota</taxon>
        <taxon>Alphaproteobacteria</taxon>
        <taxon>Rhodospirillales</taxon>
        <taxon>Thalassobaculaceae</taxon>
        <taxon>Thalassobaculum</taxon>
    </lineage>
</organism>
<sequence length="274" mass="28766">MTAHVSIPPLGLAHFTALEVPPLELVGLAARTGFASIGLRLVAAAPGTPVYVLRAGSPEVAELRHRLHDNGVRVHDLEIVTIDEHFDPRALEPVLDAGSEIGASRLSVCADDPDRARLVDRFGALCDLAAHYAIGVDLEWMGWRAVRTLGDALDVVTRAGRPNAGMLVDALHLARNGGSPADVARVPPGLIRSVQLCDARAEAPVGTEAIIAEARGGRLPPGEGALPLAELVAALPADANLSFEVPMGTALPAEERLRRIHAAAVALLERHPKG</sequence>
<dbReference type="InterPro" id="IPR036237">
    <property type="entry name" value="Xyl_isomerase-like_sf"/>
</dbReference>